<dbReference type="GO" id="GO:0005737">
    <property type="term" value="C:cytoplasm"/>
    <property type="evidence" value="ECO:0007669"/>
    <property type="project" value="TreeGrafter"/>
</dbReference>
<keyword evidence="2 4" id="KW-0285">Flavoprotein</keyword>
<dbReference type="InterPro" id="IPR036155">
    <property type="entry name" value="Crypto/Photolyase_N_sf"/>
</dbReference>
<comment type="similarity">
    <text evidence="1">Belongs to the DNA photolyase class-1 family.</text>
</comment>
<dbReference type="Pfam" id="PF00875">
    <property type="entry name" value="DNA_photolyase"/>
    <property type="match status" value="1"/>
</dbReference>
<dbReference type="InterPro" id="IPR006050">
    <property type="entry name" value="DNA_photolyase_N"/>
</dbReference>
<dbReference type="STRING" id="1157962.A0A250X8Q9"/>
<feature type="binding site" evidence="4">
    <location>
        <begin position="288"/>
        <end position="295"/>
    </location>
    <ligand>
        <name>FAD</name>
        <dbReference type="ChEBI" id="CHEBI:57692"/>
    </ligand>
</feature>
<dbReference type="Proteomes" id="UP000232323">
    <property type="component" value="Unassembled WGS sequence"/>
</dbReference>
<sequence length="558" mass="63366">MATNTILWFRKGLRIHDNPALLDACNNARHMYPVFIIDPHFLKSGSYRVGVNRYNFLLESLQDLDSRLRERGSRLLVMRGKPEDVLPKAFKDWDVKRLCYEVDTEPYAMARDEVVKSLASEACVDVNTFISHTLYDTAELVKKNGGRPPLTMQAFTKLVDKMGDPPYPATDPPAKLPPLSEDAPGTRPEDTCVPTWQEMGFKAPPSTLFKGGETEALKRFQMSMSDASWVAAFEKPMTDPSAFEKPATTVLSPYLKFGCLSARLFHAELLKVYKQKKHTEPPVSLRGQVLWREFFYTVGGHTPNFHKMEGNPICRQIDWQDNEEHFNAWREGRTGFPWIDAIMTQLREWGWMHHLARHSVACFLTRGDLYIPWEKGMQVFEEYLIDQDHFVNAGNWMWLSASAFFSQYFRVYSPVAFGKKYDPEGKYIRKFLPVLKDMPTKYIYEPWLAPLEVQRKAKCIVGQDYPRPIVDHAVASKACIARIGVAYRAGRPSYAGADDGETETASKPVKRKSGNVKEKKAAAGAATAEDEPAEAKKAKGAKRQKKITETLKPSSDSS</sequence>
<evidence type="ECO:0000256" key="3">
    <source>
        <dbReference type="ARBA" id="ARBA00022827"/>
    </source>
</evidence>
<evidence type="ECO:0000313" key="8">
    <source>
        <dbReference type="EMBL" id="GAX79468.1"/>
    </source>
</evidence>
<gene>
    <name evidence="8" type="ORF">CEUSTIGMA_g6909.t1</name>
</gene>
<feature type="binding site" evidence="4">
    <location>
        <begin position="386"/>
        <end position="388"/>
    </location>
    <ligand>
        <name>FAD</name>
        <dbReference type="ChEBI" id="CHEBI:57692"/>
    </ligand>
</feature>
<dbReference type="OrthoDB" id="435881at2759"/>
<dbReference type="Gene3D" id="3.40.50.620">
    <property type="entry name" value="HUPs"/>
    <property type="match status" value="1"/>
</dbReference>
<dbReference type="Gene3D" id="1.25.40.80">
    <property type="match status" value="1"/>
</dbReference>
<dbReference type="Gene3D" id="1.10.579.10">
    <property type="entry name" value="DNA Cyclobutane Dipyrimidine Photolyase, subunit A, domain 3"/>
    <property type="match status" value="1"/>
</dbReference>
<feature type="region of interest" description="Disordered" evidence="6">
    <location>
        <begin position="495"/>
        <end position="558"/>
    </location>
</feature>
<feature type="site" description="Electron transfer via tryptophanyl radical" evidence="5">
    <location>
        <position position="396"/>
    </location>
</feature>
<feature type="compositionally biased region" description="Pro residues" evidence="6">
    <location>
        <begin position="165"/>
        <end position="176"/>
    </location>
</feature>
<dbReference type="InterPro" id="IPR036134">
    <property type="entry name" value="Crypto/Photolyase_FAD-like_sf"/>
</dbReference>
<dbReference type="Pfam" id="PF03441">
    <property type="entry name" value="FAD_binding_7"/>
    <property type="match status" value="1"/>
</dbReference>
<keyword evidence="9" id="KW-1185">Reference proteome</keyword>
<dbReference type="GO" id="GO:0003677">
    <property type="term" value="F:DNA binding"/>
    <property type="evidence" value="ECO:0007669"/>
    <property type="project" value="TreeGrafter"/>
</dbReference>
<dbReference type="InterPro" id="IPR005101">
    <property type="entry name" value="Cryptochr/Photolyase_FAD-bd"/>
</dbReference>
<comment type="caution">
    <text evidence="8">The sequence shown here is derived from an EMBL/GenBank/DDBJ whole genome shotgun (WGS) entry which is preliminary data.</text>
</comment>
<name>A0A250X8Q9_9CHLO</name>
<dbReference type="GO" id="GO:0005634">
    <property type="term" value="C:nucleus"/>
    <property type="evidence" value="ECO:0007669"/>
    <property type="project" value="TreeGrafter"/>
</dbReference>
<dbReference type="GO" id="GO:0071949">
    <property type="term" value="F:FAD binding"/>
    <property type="evidence" value="ECO:0007669"/>
    <property type="project" value="TreeGrafter"/>
</dbReference>
<feature type="site" description="Electron transfer via tryptophanyl radical" evidence="5">
    <location>
        <position position="373"/>
    </location>
</feature>
<dbReference type="AlphaFoldDB" id="A0A250X8Q9"/>
<evidence type="ECO:0000313" key="9">
    <source>
        <dbReference type="Proteomes" id="UP000232323"/>
    </source>
</evidence>
<dbReference type="PANTHER" id="PTHR11455">
    <property type="entry name" value="CRYPTOCHROME"/>
    <property type="match status" value="1"/>
</dbReference>
<evidence type="ECO:0000256" key="1">
    <source>
        <dbReference type="ARBA" id="ARBA00005862"/>
    </source>
</evidence>
<dbReference type="GO" id="GO:0003904">
    <property type="term" value="F:deoxyribodipyrimidine photo-lyase activity"/>
    <property type="evidence" value="ECO:0007669"/>
    <property type="project" value="TreeGrafter"/>
</dbReference>
<evidence type="ECO:0000256" key="4">
    <source>
        <dbReference type="PIRSR" id="PIRSR602081-1"/>
    </source>
</evidence>
<feature type="binding site" evidence="4">
    <location>
        <begin position="248"/>
        <end position="252"/>
    </location>
    <ligand>
        <name>FAD</name>
        <dbReference type="ChEBI" id="CHEBI:57692"/>
    </ligand>
</feature>
<proteinExistence type="inferred from homology"/>
<protein>
    <recommendedName>
        <fullName evidence="7">Photolyase/cryptochrome alpha/beta domain-containing protein</fullName>
    </recommendedName>
</protein>
<evidence type="ECO:0000259" key="7">
    <source>
        <dbReference type="PROSITE" id="PS51645"/>
    </source>
</evidence>
<dbReference type="PANTHER" id="PTHR11455:SF9">
    <property type="entry name" value="CRYPTOCHROME CIRCADIAN CLOCK 5 ISOFORM X1"/>
    <property type="match status" value="1"/>
</dbReference>
<evidence type="ECO:0000256" key="6">
    <source>
        <dbReference type="SAM" id="MobiDB-lite"/>
    </source>
</evidence>
<organism evidence="8 9">
    <name type="scientific">Chlamydomonas eustigma</name>
    <dbReference type="NCBI Taxonomy" id="1157962"/>
    <lineage>
        <taxon>Eukaryota</taxon>
        <taxon>Viridiplantae</taxon>
        <taxon>Chlorophyta</taxon>
        <taxon>core chlorophytes</taxon>
        <taxon>Chlorophyceae</taxon>
        <taxon>CS clade</taxon>
        <taxon>Chlamydomonadales</taxon>
        <taxon>Chlamydomonadaceae</taxon>
        <taxon>Chlamydomonas</taxon>
    </lineage>
</organism>
<dbReference type="InterPro" id="IPR002081">
    <property type="entry name" value="Cryptochrome/DNA_photolyase_1"/>
</dbReference>
<dbReference type="SUPFAM" id="SSF52425">
    <property type="entry name" value="Cryptochrome/photolyase, N-terminal domain"/>
    <property type="match status" value="1"/>
</dbReference>
<dbReference type="GO" id="GO:0043153">
    <property type="term" value="P:entrainment of circadian clock by photoperiod"/>
    <property type="evidence" value="ECO:0007669"/>
    <property type="project" value="TreeGrafter"/>
</dbReference>
<comment type="cofactor">
    <cofactor evidence="4">
        <name>FAD</name>
        <dbReference type="ChEBI" id="CHEBI:57692"/>
    </cofactor>
    <text evidence="4">Binds 1 FAD per subunit.</text>
</comment>
<dbReference type="SUPFAM" id="SSF48173">
    <property type="entry name" value="Cryptochrome/photolyase FAD-binding domain"/>
    <property type="match status" value="1"/>
</dbReference>
<evidence type="ECO:0000256" key="5">
    <source>
        <dbReference type="PIRSR" id="PIRSR602081-2"/>
    </source>
</evidence>
<reference evidence="8 9" key="1">
    <citation type="submission" date="2017-08" db="EMBL/GenBank/DDBJ databases">
        <title>Acidophilic green algal genome provides insights into adaptation to an acidic environment.</title>
        <authorList>
            <person name="Hirooka S."/>
            <person name="Hirose Y."/>
            <person name="Kanesaki Y."/>
            <person name="Higuchi S."/>
            <person name="Fujiwara T."/>
            <person name="Onuma R."/>
            <person name="Era A."/>
            <person name="Ohbayashi R."/>
            <person name="Uzuka A."/>
            <person name="Nozaki H."/>
            <person name="Yoshikawa H."/>
            <person name="Miyagishima S.Y."/>
        </authorList>
    </citation>
    <scope>NUCLEOTIDE SEQUENCE [LARGE SCALE GENOMIC DNA]</scope>
    <source>
        <strain evidence="8 9">NIES-2499</strain>
    </source>
</reference>
<feature type="region of interest" description="Disordered" evidence="6">
    <location>
        <begin position="163"/>
        <end position="190"/>
    </location>
</feature>
<dbReference type="InterPro" id="IPR014729">
    <property type="entry name" value="Rossmann-like_a/b/a_fold"/>
</dbReference>
<dbReference type="EMBL" id="BEGY01000042">
    <property type="protein sequence ID" value="GAX79468.1"/>
    <property type="molecule type" value="Genomic_DNA"/>
</dbReference>
<feature type="domain" description="Photolyase/cryptochrome alpha/beta" evidence="7">
    <location>
        <begin position="3"/>
        <end position="134"/>
    </location>
</feature>
<evidence type="ECO:0000256" key="2">
    <source>
        <dbReference type="ARBA" id="ARBA00022630"/>
    </source>
</evidence>
<dbReference type="GO" id="GO:0032922">
    <property type="term" value="P:circadian regulation of gene expression"/>
    <property type="evidence" value="ECO:0007669"/>
    <property type="project" value="TreeGrafter"/>
</dbReference>
<accession>A0A250X8Q9</accession>
<keyword evidence="3 4" id="KW-0274">FAD</keyword>
<feature type="site" description="Electron transfer via tryptophanyl radical" evidence="5">
    <location>
        <position position="319"/>
    </location>
</feature>
<dbReference type="FunFam" id="1.10.579.10:FF:000001">
    <property type="entry name" value="Cryptochrome 1"/>
    <property type="match status" value="1"/>
</dbReference>
<dbReference type="PROSITE" id="PS51645">
    <property type="entry name" value="PHR_CRY_ALPHA_BETA"/>
    <property type="match status" value="1"/>
</dbReference>